<dbReference type="SUPFAM" id="SSF53098">
    <property type="entry name" value="Ribonuclease H-like"/>
    <property type="match status" value="1"/>
</dbReference>
<proteinExistence type="predicted"/>
<accession>A0A7J6V006</accession>
<gene>
    <name evidence="2" type="ORF">FRX31_032156</name>
</gene>
<dbReference type="InterPro" id="IPR036397">
    <property type="entry name" value="RNaseH_sf"/>
</dbReference>
<dbReference type="PANTHER" id="PTHR47074">
    <property type="entry name" value="BNAC02G40300D PROTEIN"/>
    <property type="match status" value="1"/>
</dbReference>
<dbReference type="GO" id="GO:0004523">
    <property type="term" value="F:RNA-DNA hybrid ribonuclease activity"/>
    <property type="evidence" value="ECO:0007669"/>
    <property type="project" value="InterPro"/>
</dbReference>
<dbReference type="InterPro" id="IPR002156">
    <property type="entry name" value="RNaseH_domain"/>
</dbReference>
<name>A0A7J6V006_THATH</name>
<evidence type="ECO:0000313" key="3">
    <source>
        <dbReference type="Proteomes" id="UP000554482"/>
    </source>
</evidence>
<feature type="non-terminal residue" evidence="2">
    <location>
        <position position="1"/>
    </location>
</feature>
<dbReference type="InterPro" id="IPR044730">
    <property type="entry name" value="RNase_H-like_dom_plant"/>
</dbReference>
<feature type="domain" description="RNase H type-1" evidence="1">
    <location>
        <begin position="33"/>
        <end position="190"/>
    </location>
</feature>
<evidence type="ECO:0000313" key="2">
    <source>
        <dbReference type="EMBL" id="KAF5178256.1"/>
    </source>
</evidence>
<dbReference type="Proteomes" id="UP000554482">
    <property type="component" value="Unassembled WGS sequence"/>
</dbReference>
<dbReference type="EMBL" id="JABWDY010040288">
    <property type="protein sequence ID" value="KAF5178256.1"/>
    <property type="molecule type" value="Genomic_DNA"/>
</dbReference>
<dbReference type="Pfam" id="PF13456">
    <property type="entry name" value="RVT_3"/>
    <property type="match status" value="1"/>
</dbReference>
<comment type="caution">
    <text evidence="2">The sequence shown here is derived from an EMBL/GenBank/DDBJ whole genome shotgun (WGS) entry which is preliminary data.</text>
</comment>
<dbReference type="OrthoDB" id="1938131at2759"/>
<dbReference type="PANTHER" id="PTHR47074:SF73">
    <property type="entry name" value="OS04G0448401 PROTEIN"/>
    <property type="match status" value="1"/>
</dbReference>
<organism evidence="2 3">
    <name type="scientific">Thalictrum thalictroides</name>
    <name type="common">Rue-anemone</name>
    <name type="synonym">Anemone thalictroides</name>
    <dbReference type="NCBI Taxonomy" id="46969"/>
    <lineage>
        <taxon>Eukaryota</taxon>
        <taxon>Viridiplantae</taxon>
        <taxon>Streptophyta</taxon>
        <taxon>Embryophyta</taxon>
        <taxon>Tracheophyta</taxon>
        <taxon>Spermatophyta</taxon>
        <taxon>Magnoliopsida</taxon>
        <taxon>Ranunculales</taxon>
        <taxon>Ranunculaceae</taxon>
        <taxon>Thalictroideae</taxon>
        <taxon>Thalictrum</taxon>
    </lineage>
</organism>
<sequence>FYIGKFEILHNLELQTRVKKPLQVMECYWCAPPPGYVKVNTDGASRGNPGQAGWGLIFRNNKCEVLGTGYGGLGIATNFFAESAAIVEALRIAIEKGWSNLWIEADSESAMRSFQTNTVHWLLKEDWESARGKLPNLILSVNRREVNIAADSCSKKGSHLQKGERFWWDAKLPFNLSIENPDSVYYRFVN</sequence>
<protein>
    <recommendedName>
        <fullName evidence="1">RNase H type-1 domain-containing protein</fullName>
    </recommendedName>
</protein>
<dbReference type="InterPro" id="IPR012337">
    <property type="entry name" value="RNaseH-like_sf"/>
</dbReference>
<evidence type="ECO:0000259" key="1">
    <source>
        <dbReference type="PROSITE" id="PS50879"/>
    </source>
</evidence>
<dbReference type="CDD" id="cd06222">
    <property type="entry name" value="RNase_H_like"/>
    <property type="match status" value="1"/>
</dbReference>
<dbReference type="AlphaFoldDB" id="A0A7J6V006"/>
<dbReference type="InterPro" id="IPR052929">
    <property type="entry name" value="RNase_H-like_EbsB-rel"/>
</dbReference>
<dbReference type="PROSITE" id="PS50879">
    <property type="entry name" value="RNASE_H_1"/>
    <property type="match status" value="1"/>
</dbReference>
<dbReference type="Gene3D" id="3.30.420.10">
    <property type="entry name" value="Ribonuclease H-like superfamily/Ribonuclease H"/>
    <property type="match status" value="1"/>
</dbReference>
<keyword evidence="3" id="KW-1185">Reference proteome</keyword>
<dbReference type="GO" id="GO:0003676">
    <property type="term" value="F:nucleic acid binding"/>
    <property type="evidence" value="ECO:0007669"/>
    <property type="project" value="InterPro"/>
</dbReference>
<reference evidence="2 3" key="1">
    <citation type="submission" date="2020-06" db="EMBL/GenBank/DDBJ databases">
        <title>Transcriptomic and genomic resources for Thalictrum thalictroides and T. hernandezii: Facilitating candidate gene discovery in an emerging model plant lineage.</title>
        <authorList>
            <person name="Arias T."/>
            <person name="Riano-Pachon D.M."/>
            <person name="Di Stilio V.S."/>
        </authorList>
    </citation>
    <scope>NUCLEOTIDE SEQUENCE [LARGE SCALE GENOMIC DNA]</scope>
    <source>
        <strain evidence="3">cv. WT478/WT964</strain>
        <tissue evidence="2">Leaves</tissue>
    </source>
</reference>